<dbReference type="RefSeq" id="WP_128384150.1">
    <property type="nucleotide sequence ID" value="NZ_CP035033.1"/>
</dbReference>
<evidence type="ECO:0000256" key="2">
    <source>
        <dbReference type="SAM" id="MobiDB-lite"/>
    </source>
</evidence>
<evidence type="ECO:0000256" key="1">
    <source>
        <dbReference type="SAM" id="Coils"/>
    </source>
</evidence>
<name>A0A451G4C0_9GAMM</name>
<dbReference type="EMBL" id="CP035033">
    <property type="protein sequence ID" value="QAB14313.1"/>
    <property type="molecule type" value="Genomic_DNA"/>
</dbReference>
<evidence type="ECO:0000256" key="3">
    <source>
        <dbReference type="SAM" id="Phobius"/>
    </source>
</evidence>
<organism evidence="4 5">
    <name type="scientific">Hydrogenovibrio thermophilus</name>
    <dbReference type="NCBI Taxonomy" id="265883"/>
    <lineage>
        <taxon>Bacteria</taxon>
        <taxon>Pseudomonadati</taxon>
        <taxon>Pseudomonadota</taxon>
        <taxon>Gammaproteobacteria</taxon>
        <taxon>Thiotrichales</taxon>
        <taxon>Piscirickettsiaceae</taxon>
        <taxon>Hydrogenovibrio</taxon>
    </lineage>
</organism>
<feature type="region of interest" description="Disordered" evidence="2">
    <location>
        <begin position="217"/>
        <end position="239"/>
    </location>
</feature>
<feature type="region of interest" description="Disordered" evidence="2">
    <location>
        <begin position="1"/>
        <end position="46"/>
    </location>
</feature>
<keyword evidence="3" id="KW-0812">Transmembrane</keyword>
<sequence>MVTSEEPITPKADQRVIDGEVVNGGHAKSEQKNRQTSSDDDKPLKAKRDWSGWWPQTFMQKMALLLVLLLVGIITYLAMKTNQQDWQIEKINQLQSEVGQLKTETKTLKSSQNELKEALTAKLASPENQPAISQADVDAVKTELETFKTNVQDKLSEVTEQLKGMSQQAGEATQKLGEAVKPSPEFQAKAEALGDEMKNQLQQMGQQLSELFDFKQEQQERNEWQKQQDSKLENATETAASAVEPLSAQQIRQWALEVNTQWLLTGNVAQTRHHLLALEKAVGASAMDGKNDFIRRIGQDLARIDARPPQSSADAQPVMEALREQIRNLPPAKKVSHETPIETPGTTAETSETATDSAWQKLQTKLEALFSVRKRESAEQLTQVESLMMHDVLIQRGLLLADRVQWALDSESKPLLDKAIQALNDFMAAHFPEQAESVKTTLAPLQQIDFEPRQPLDIAEGA</sequence>
<feature type="transmembrane region" description="Helical" evidence="3">
    <location>
        <begin position="58"/>
        <end position="79"/>
    </location>
</feature>
<feature type="compositionally biased region" description="Low complexity" evidence="2">
    <location>
        <begin position="342"/>
        <end position="355"/>
    </location>
</feature>
<protein>
    <submittedName>
        <fullName evidence="4">Uncharacterized protein</fullName>
    </submittedName>
</protein>
<evidence type="ECO:0000313" key="4">
    <source>
        <dbReference type="EMBL" id="QAB14313.1"/>
    </source>
</evidence>
<feature type="compositionally biased region" description="Basic and acidic residues" evidence="2">
    <location>
        <begin position="27"/>
        <end position="46"/>
    </location>
</feature>
<feature type="compositionally biased region" description="Basic and acidic residues" evidence="2">
    <location>
        <begin position="217"/>
        <end position="234"/>
    </location>
</feature>
<keyword evidence="5" id="KW-1185">Reference proteome</keyword>
<feature type="region of interest" description="Disordered" evidence="2">
    <location>
        <begin position="330"/>
        <end position="355"/>
    </location>
</feature>
<evidence type="ECO:0000313" key="5">
    <source>
        <dbReference type="Proteomes" id="UP000285478"/>
    </source>
</evidence>
<keyword evidence="3" id="KW-0472">Membrane</keyword>
<dbReference type="Proteomes" id="UP000285478">
    <property type="component" value="Chromosome"/>
</dbReference>
<feature type="coiled-coil region" evidence="1">
    <location>
        <begin position="148"/>
        <end position="175"/>
    </location>
</feature>
<dbReference type="AlphaFoldDB" id="A0A451G4C0"/>
<dbReference type="KEGG" id="htr:EPV75_00800"/>
<accession>A0A451G4C0</accession>
<feature type="coiled-coil region" evidence="1">
    <location>
        <begin position="91"/>
        <end position="121"/>
    </location>
</feature>
<keyword evidence="1" id="KW-0175">Coiled coil</keyword>
<gene>
    <name evidence="4" type="ORF">EPV75_00800</name>
</gene>
<keyword evidence="3" id="KW-1133">Transmembrane helix</keyword>
<proteinExistence type="predicted"/>
<reference evidence="4 5" key="1">
    <citation type="journal article" date="2018" name="Environ. Microbiol.">
        <title>Genomes of ubiquitous marine and hypersaline Hydrogenovibrio, Thiomicrorhabdus and Thiomicrospira spp. encode a diversity of mechanisms to sustain chemolithoautotrophy in heterogeneous environments.</title>
        <authorList>
            <person name="Scott K.M."/>
            <person name="Williams J."/>
            <person name="Porter C.M.B."/>
            <person name="Russel S."/>
            <person name="Harmer T.L."/>
            <person name="Paul J.H."/>
            <person name="Antonen K.M."/>
            <person name="Bridges M.K."/>
            <person name="Camper G.J."/>
            <person name="Campla C.K."/>
            <person name="Casella L.G."/>
            <person name="Chase E."/>
            <person name="Conrad J.W."/>
            <person name="Cruz M.C."/>
            <person name="Dunlap D.S."/>
            <person name="Duran L."/>
            <person name="Fahsbender E.M."/>
            <person name="Goldsmith D.B."/>
            <person name="Keeley R.F."/>
            <person name="Kondoff M.R."/>
            <person name="Kussy B.I."/>
            <person name="Lane M.K."/>
            <person name="Lawler S."/>
            <person name="Leigh B.A."/>
            <person name="Lewis C."/>
            <person name="Lostal L.M."/>
            <person name="Marking D."/>
            <person name="Mancera P.A."/>
            <person name="McClenthan E.C."/>
            <person name="McIntyre E.A."/>
            <person name="Mine J.A."/>
            <person name="Modi S."/>
            <person name="Moore B.D."/>
            <person name="Morgan W.A."/>
            <person name="Nelson K.M."/>
            <person name="Nguyen K.N."/>
            <person name="Ogburn N."/>
            <person name="Parrino D.G."/>
            <person name="Pedapudi A.D."/>
            <person name="Pelham R.P."/>
            <person name="Preece A.M."/>
            <person name="Rampersad E.A."/>
            <person name="Richardson J.C."/>
            <person name="Rodgers C.M."/>
            <person name="Schaffer B.L."/>
            <person name="Sheridan N.E."/>
            <person name="Solone M.R."/>
            <person name="Staley Z.R."/>
            <person name="Tabuchi M."/>
            <person name="Waide R.J."/>
            <person name="Wanjugi P.W."/>
            <person name="Young S."/>
            <person name="Clum A."/>
            <person name="Daum C."/>
            <person name="Huntemann M."/>
            <person name="Ivanova N."/>
            <person name="Kyrpides N."/>
            <person name="Mikhailova N."/>
            <person name="Palaniappan K."/>
            <person name="Pillay M."/>
            <person name="Reddy T.B.K."/>
            <person name="Shapiro N."/>
            <person name="Stamatis D."/>
            <person name="Varghese N."/>
            <person name="Woyke T."/>
            <person name="Boden R."/>
            <person name="Freyermuth S.K."/>
            <person name="Kerfeld C.A."/>
        </authorList>
    </citation>
    <scope>NUCLEOTIDE SEQUENCE [LARGE SCALE GENOMIC DNA]</scope>
    <source>
        <strain evidence="4 5">JR-2</strain>
    </source>
</reference>